<name>A0AAV3UJI3_9EURY</name>
<evidence type="ECO:0000313" key="3">
    <source>
        <dbReference type="Proteomes" id="UP001501729"/>
    </source>
</evidence>
<organism evidence="2 3">
    <name type="scientific">Haladaptatus pallidirubidus</name>
    <dbReference type="NCBI Taxonomy" id="1008152"/>
    <lineage>
        <taxon>Archaea</taxon>
        <taxon>Methanobacteriati</taxon>
        <taxon>Methanobacteriota</taxon>
        <taxon>Stenosarchaea group</taxon>
        <taxon>Halobacteria</taxon>
        <taxon>Halobacteriales</taxon>
        <taxon>Haladaptataceae</taxon>
        <taxon>Haladaptatus</taxon>
    </lineage>
</organism>
<dbReference type="EMBL" id="BAABKX010000013">
    <property type="protein sequence ID" value="GAA5053682.1"/>
    <property type="molecule type" value="Genomic_DNA"/>
</dbReference>
<dbReference type="Proteomes" id="UP001501729">
    <property type="component" value="Unassembled WGS sequence"/>
</dbReference>
<evidence type="ECO:0000259" key="1">
    <source>
        <dbReference type="Pfam" id="PF24035"/>
    </source>
</evidence>
<dbReference type="AlphaFoldDB" id="A0AAV3UJI3"/>
<dbReference type="Pfam" id="PF24035">
    <property type="entry name" value="DUF7344"/>
    <property type="match status" value="1"/>
</dbReference>
<sequence>MLDILSHPDRRRILLLIKKQKSYGKDEFAIKEFDAIDNKQLTPELYHNHLPKLANVGYIEWNKDANMIRIGPNFEEITPLLRFIHDYQKESPEKWP</sequence>
<dbReference type="InterPro" id="IPR055768">
    <property type="entry name" value="DUF7344"/>
</dbReference>
<keyword evidence="3" id="KW-1185">Reference proteome</keyword>
<dbReference type="SUPFAM" id="SSF46785">
    <property type="entry name" value="Winged helix' DNA-binding domain"/>
    <property type="match status" value="1"/>
</dbReference>
<dbReference type="InterPro" id="IPR036388">
    <property type="entry name" value="WH-like_DNA-bd_sf"/>
</dbReference>
<gene>
    <name evidence="2" type="ORF">GCM10025751_31260</name>
</gene>
<proteinExistence type="predicted"/>
<reference evidence="2 3" key="1">
    <citation type="journal article" date="2019" name="Int. J. Syst. Evol. Microbiol.">
        <title>The Global Catalogue of Microorganisms (GCM) 10K type strain sequencing project: providing services to taxonomists for standard genome sequencing and annotation.</title>
        <authorList>
            <consortium name="The Broad Institute Genomics Platform"/>
            <consortium name="The Broad Institute Genome Sequencing Center for Infectious Disease"/>
            <person name="Wu L."/>
            <person name="Ma J."/>
        </authorList>
    </citation>
    <scope>NUCLEOTIDE SEQUENCE [LARGE SCALE GENOMIC DNA]</scope>
    <source>
        <strain evidence="2 3">JCM 17504</strain>
    </source>
</reference>
<feature type="domain" description="DUF7344" evidence="1">
    <location>
        <begin position="37"/>
        <end position="68"/>
    </location>
</feature>
<dbReference type="InterPro" id="IPR036390">
    <property type="entry name" value="WH_DNA-bd_sf"/>
</dbReference>
<evidence type="ECO:0000313" key="2">
    <source>
        <dbReference type="EMBL" id="GAA5053682.1"/>
    </source>
</evidence>
<accession>A0AAV3UJI3</accession>
<protein>
    <recommendedName>
        <fullName evidence="1">DUF7344 domain-containing protein</fullName>
    </recommendedName>
</protein>
<dbReference type="Gene3D" id="1.10.10.10">
    <property type="entry name" value="Winged helix-like DNA-binding domain superfamily/Winged helix DNA-binding domain"/>
    <property type="match status" value="1"/>
</dbReference>
<comment type="caution">
    <text evidence="2">The sequence shown here is derived from an EMBL/GenBank/DDBJ whole genome shotgun (WGS) entry which is preliminary data.</text>
</comment>